<name>A0A9D1YU58_9MICO</name>
<sequence length="58" mass="6628">MILLVISGVVFLYALYVIFTQPEDRLAGSAMAFVAAALFVYYLRRRKAQREERDGDGR</sequence>
<reference evidence="2" key="2">
    <citation type="submission" date="2021-04" db="EMBL/GenBank/DDBJ databases">
        <authorList>
            <person name="Gilroy R."/>
        </authorList>
    </citation>
    <scope>NUCLEOTIDE SEQUENCE</scope>
    <source>
        <strain evidence="2">ChiGjej1B1-98</strain>
    </source>
</reference>
<gene>
    <name evidence="2" type="ORF">H9830_02790</name>
</gene>
<evidence type="ECO:0000256" key="1">
    <source>
        <dbReference type="SAM" id="Phobius"/>
    </source>
</evidence>
<accession>A0A9D1YU58</accession>
<dbReference type="EMBL" id="DXDC01000084">
    <property type="protein sequence ID" value="HIY65187.1"/>
    <property type="molecule type" value="Genomic_DNA"/>
</dbReference>
<keyword evidence="1" id="KW-0472">Membrane</keyword>
<protein>
    <submittedName>
        <fullName evidence="2">Uncharacterized protein</fullName>
    </submittedName>
</protein>
<dbReference type="Proteomes" id="UP000824005">
    <property type="component" value="Unassembled WGS sequence"/>
</dbReference>
<proteinExistence type="predicted"/>
<dbReference type="AlphaFoldDB" id="A0A9D1YU58"/>
<comment type="caution">
    <text evidence="2">The sequence shown here is derived from an EMBL/GenBank/DDBJ whole genome shotgun (WGS) entry which is preliminary data.</text>
</comment>
<organism evidence="2 3">
    <name type="scientific">Candidatus Agrococcus pullicola</name>
    <dbReference type="NCBI Taxonomy" id="2838429"/>
    <lineage>
        <taxon>Bacteria</taxon>
        <taxon>Bacillati</taxon>
        <taxon>Actinomycetota</taxon>
        <taxon>Actinomycetes</taxon>
        <taxon>Micrococcales</taxon>
        <taxon>Microbacteriaceae</taxon>
        <taxon>Agrococcus</taxon>
    </lineage>
</organism>
<reference evidence="2" key="1">
    <citation type="journal article" date="2021" name="PeerJ">
        <title>Extensive microbial diversity within the chicken gut microbiome revealed by metagenomics and culture.</title>
        <authorList>
            <person name="Gilroy R."/>
            <person name="Ravi A."/>
            <person name="Getino M."/>
            <person name="Pursley I."/>
            <person name="Horton D.L."/>
            <person name="Alikhan N.F."/>
            <person name="Baker D."/>
            <person name="Gharbi K."/>
            <person name="Hall N."/>
            <person name="Watson M."/>
            <person name="Adriaenssens E.M."/>
            <person name="Foster-Nyarko E."/>
            <person name="Jarju S."/>
            <person name="Secka A."/>
            <person name="Antonio M."/>
            <person name="Oren A."/>
            <person name="Chaudhuri R.R."/>
            <person name="La Ragione R."/>
            <person name="Hildebrand F."/>
            <person name="Pallen M.J."/>
        </authorList>
    </citation>
    <scope>NUCLEOTIDE SEQUENCE</scope>
    <source>
        <strain evidence="2">ChiGjej1B1-98</strain>
    </source>
</reference>
<evidence type="ECO:0000313" key="2">
    <source>
        <dbReference type="EMBL" id="HIY65187.1"/>
    </source>
</evidence>
<keyword evidence="1" id="KW-0812">Transmembrane</keyword>
<evidence type="ECO:0000313" key="3">
    <source>
        <dbReference type="Proteomes" id="UP000824005"/>
    </source>
</evidence>
<keyword evidence="1" id="KW-1133">Transmembrane helix</keyword>
<feature type="transmembrane region" description="Helical" evidence="1">
    <location>
        <begin position="27"/>
        <end position="43"/>
    </location>
</feature>